<feature type="transmembrane region" description="Helical" evidence="5">
    <location>
        <begin position="329"/>
        <end position="353"/>
    </location>
</feature>
<sequence>MSSQEEGRQSVTSFIDSVYETKYSKSLRNYLRGEALPNEANYRSLHSLANGVGRPSLDHLHNQLTIVGEKGGDAENVGENEVGRKGKIVKFGWMEGVLMPCLLNIWGVMLFLRLSWVVGEAGVIYGILIVILANCITFITTLSMSAVATNGLIKGGGIYYMLSRSLGPEFGGSIGLMFTMANSIAAATYIIGFVNSVQDMCRDYFSVFEIIPGAGGGTNDVRILGTITLGLLLVPAIVGMDWVNRDPSSTSFAGAFMGPQNELEEAQGFIGLSGSVLAENIKTDYRYYERKEQNFFSVFGVFFPAVTGIVAGANLSGDLKDPSSAIPKGTILAIAITFLTYIIYPIFVGAAVARHATGNVEEYLKYKDLVSNPLENPVYNVTNCGLYETGQSMCKYGTQNSVQVIELMSAWGPLIYVGCFAATLSSGIASLVGRSQGPSGPS</sequence>
<dbReference type="GO" id="GO:0006884">
    <property type="term" value="P:cell volume homeostasis"/>
    <property type="evidence" value="ECO:0007669"/>
    <property type="project" value="TreeGrafter"/>
</dbReference>
<comment type="subcellular location">
    <subcellularLocation>
        <location evidence="1">Membrane</location>
        <topology evidence="1">Multi-pass membrane protein</topology>
    </subcellularLocation>
</comment>
<evidence type="ECO:0000256" key="4">
    <source>
        <dbReference type="ARBA" id="ARBA00023136"/>
    </source>
</evidence>
<feature type="transmembrane region" description="Helical" evidence="5">
    <location>
        <begin position="97"/>
        <end position="118"/>
    </location>
</feature>
<dbReference type="Gene3D" id="1.20.1740.10">
    <property type="entry name" value="Amino acid/polyamine transporter I"/>
    <property type="match status" value="1"/>
</dbReference>
<dbReference type="OrthoDB" id="2020542at2759"/>
<feature type="transmembrane region" description="Helical" evidence="5">
    <location>
        <begin position="124"/>
        <end position="153"/>
    </location>
</feature>
<protein>
    <submittedName>
        <fullName evidence="7">Bumetanide-sensitive sodium-(Potassium)-chloride cotransporter</fullName>
    </submittedName>
</protein>
<feature type="domain" description="Amino acid permease/ SLC12A" evidence="6">
    <location>
        <begin position="269"/>
        <end position="435"/>
    </location>
</feature>
<dbReference type="AlphaFoldDB" id="A0A5N5SM96"/>
<evidence type="ECO:0000313" key="7">
    <source>
        <dbReference type="EMBL" id="KAB7494820.1"/>
    </source>
</evidence>
<feature type="domain" description="Amino acid permease/ SLC12A" evidence="6">
    <location>
        <begin position="96"/>
        <end position="242"/>
    </location>
</feature>
<dbReference type="Pfam" id="PF00324">
    <property type="entry name" value="AA_permease"/>
    <property type="match status" value="2"/>
</dbReference>
<evidence type="ECO:0000256" key="1">
    <source>
        <dbReference type="ARBA" id="ARBA00004141"/>
    </source>
</evidence>
<proteinExistence type="predicted"/>
<evidence type="ECO:0000313" key="8">
    <source>
        <dbReference type="Proteomes" id="UP000326759"/>
    </source>
</evidence>
<keyword evidence="8" id="KW-1185">Reference proteome</keyword>
<dbReference type="EMBL" id="SEYY01023512">
    <property type="protein sequence ID" value="KAB7494820.1"/>
    <property type="molecule type" value="Genomic_DNA"/>
</dbReference>
<dbReference type="PANTHER" id="PTHR11827">
    <property type="entry name" value="SOLUTE CARRIER FAMILY 12, CATION COTRANSPORTERS"/>
    <property type="match status" value="1"/>
</dbReference>
<dbReference type="GO" id="GO:0055078">
    <property type="term" value="P:sodium ion homeostasis"/>
    <property type="evidence" value="ECO:0007669"/>
    <property type="project" value="TreeGrafter"/>
</dbReference>
<dbReference type="PANTHER" id="PTHR11827:SF103">
    <property type="entry name" value="SODIUM CHLORIDE COTRANSPORTER 69, ISOFORM E"/>
    <property type="match status" value="1"/>
</dbReference>
<keyword evidence="3 5" id="KW-1133">Transmembrane helix</keyword>
<comment type="caution">
    <text evidence="7">The sequence shown here is derived from an EMBL/GenBank/DDBJ whole genome shotgun (WGS) entry which is preliminary data.</text>
</comment>
<evidence type="ECO:0000256" key="2">
    <source>
        <dbReference type="ARBA" id="ARBA00022692"/>
    </source>
</evidence>
<dbReference type="GO" id="GO:0055064">
    <property type="term" value="P:chloride ion homeostasis"/>
    <property type="evidence" value="ECO:0007669"/>
    <property type="project" value="TreeGrafter"/>
</dbReference>
<dbReference type="GO" id="GO:0016020">
    <property type="term" value="C:membrane"/>
    <property type="evidence" value="ECO:0007669"/>
    <property type="project" value="UniProtKB-SubCell"/>
</dbReference>
<name>A0A5N5SM96_9CRUS</name>
<dbReference type="InterPro" id="IPR004841">
    <property type="entry name" value="AA-permease/SLC12A_dom"/>
</dbReference>
<accession>A0A5N5SM96</accession>
<dbReference type="GO" id="GO:1990573">
    <property type="term" value="P:potassium ion import across plasma membrane"/>
    <property type="evidence" value="ECO:0007669"/>
    <property type="project" value="TreeGrafter"/>
</dbReference>
<organism evidence="7 8">
    <name type="scientific">Armadillidium nasatum</name>
    <dbReference type="NCBI Taxonomy" id="96803"/>
    <lineage>
        <taxon>Eukaryota</taxon>
        <taxon>Metazoa</taxon>
        <taxon>Ecdysozoa</taxon>
        <taxon>Arthropoda</taxon>
        <taxon>Crustacea</taxon>
        <taxon>Multicrustacea</taxon>
        <taxon>Malacostraca</taxon>
        <taxon>Eumalacostraca</taxon>
        <taxon>Peracarida</taxon>
        <taxon>Isopoda</taxon>
        <taxon>Oniscidea</taxon>
        <taxon>Crinocheta</taxon>
        <taxon>Armadillidiidae</taxon>
        <taxon>Armadillidium</taxon>
    </lineage>
</organism>
<dbReference type="Proteomes" id="UP000326759">
    <property type="component" value="Unassembled WGS sequence"/>
</dbReference>
<feature type="transmembrane region" description="Helical" evidence="5">
    <location>
        <begin position="295"/>
        <end position="317"/>
    </location>
</feature>
<dbReference type="GO" id="GO:0055075">
    <property type="term" value="P:potassium ion homeostasis"/>
    <property type="evidence" value="ECO:0007669"/>
    <property type="project" value="TreeGrafter"/>
</dbReference>
<dbReference type="GO" id="GO:0008511">
    <property type="term" value="F:sodium:potassium:chloride symporter activity"/>
    <property type="evidence" value="ECO:0007669"/>
    <property type="project" value="TreeGrafter"/>
</dbReference>
<gene>
    <name evidence="7" type="primary">NKCL</name>
    <name evidence="7" type="ORF">Anas_11192</name>
</gene>
<keyword evidence="4 5" id="KW-0472">Membrane</keyword>
<reference evidence="7 8" key="1">
    <citation type="journal article" date="2019" name="PLoS Biol.">
        <title>Sex chromosomes control vertical transmission of feminizing Wolbachia symbionts in an isopod.</title>
        <authorList>
            <person name="Becking T."/>
            <person name="Chebbi M.A."/>
            <person name="Giraud I."/>
            <person name="Moumen B."/>
            <person name="Laverre T."/>
            <person name="Caubet Y."/>
            <person name="Peccoud J."/>
            <person name="Gilbert C."/>
            <person name="Cordaux R."/>
        </authorList>
    </citation>
    <scope>NUCLEOTIDE SEQUENCE [LARGE SCALE GENOMIC DNA]</scope>
    <source>
        <strain evidence="7">ANa2</strain>
        <tissue evidence="7">Whole body excluding digestive tract and cuticle</tissue>
    </source>
</reference>
<dbReference type="InterPro" id="IPR004842">
    <property type="entry name" value="SLC12A_fam"/>
</dbReference>
<feature type="transmembrane region" description="Helical" evidence="5">
    <location>
        <begin position="414"/>
        <end position="433"/>
    </location>
</feature>
<evidence type="ECO:0000256" key="3">
    <source>
        <dbReference type="ARBA" id="ARBA00022989"/>
    </source>
</evidence>
<evidence type="ECO:0000256" key="5">
    <source>
        <dbReference type="SAM" id="Phobius"/>
    </source>
</evidence>
<keyword evidence="2 5" id="KW-0812">Transmembrane</keyword>
<feature type="transmembrane region" description="Helical" evidence="5">
    <location>
        <begin position="174"/>
        <end position="194"/>
    </location>
</feature>
<evidence type="ECO:0000259" key="6">
    <source>
        <dbReference type="Pfam" id="PF00324"/>
    </source>
</evidence>